<feature type="domain" description="MGS-like" evidence="4">
    <location>
        <begin position="1"/>
        <end position="150"/>
    </location>
</feature>
<feature type="binding site" evidence="2">
    <location>
        <position position="8"/>
    </location>
    <ligand>
        <name>substrate</name>
    </ligand>
</feature>
<feature type="binding site" evidence="2">
    <location>
        <position position="12"/>
    </location>
    <ligand>
        <name>substrate</name>
    </ligand>
</feature>
<dbReference type="PANTHER" id="PTHR30492">
    <property type="entry name" value="METHYLGLYOXAL SYNTHASE"/>
    <property type="match status" value="1"/>
</dbReference>
<dbReference type="NCBIfam" id="TIGR00160">
    <property type="entry name" value="MGSA"/>
    <property type="match status" value="1"/>
</dbReference>
<organism evidence="5 6">
    <name type="scientific">Calditerricola satsumensis</name>
    <dbReference type="NCBI Taxonomy" id="373054"/>
    <lineage>
        <taxon>Bacteria</taxon>
        <taxon>Bacillati</taxon>
        <taxon>Bacillota</taxon>
        <taxon>Bacilli</taxon>
        <taxon>Bacillales</taxon>
        <taxon>Bacillaceae</taxon>
        <taxon>Calditerricola</taxon>
    </lineage>
</organism>
<evidence type="ECO:0000313" key="6">
    <source>
        <dbReference type="Proteomes" id="UP000637720"/>
    </source>
</evidence>
<feature type="binding site" evidence="2">
    <location>
        <begin position="34"/>
        <end position="37"/>
    </location>
    <ligand>
        <name>substrate</name>
    </ligand>
</feature>
<evidence type="ECO:0000256" key="1">
    <source>
        <dbReference type="ARBA" id="ARBA00023239"/>
    </source>
</evidence>
<comment type="function">
    <text evidence="2">Catalyzes the formation of methylglyoxal from dihydroxyacetone phosphate.</text>
</comment>
<dbReference type="PANTHER" id="PTHR30492:SF0">
    <property type="entry name" value="METHYLGLYOXAL SYNTHASE"/>
    <property type="match status" value="1"/>
</dbReference>
<dbReference type="InterPro" id="IPR004363">
    <property type="entry name" value="Methylgl_synth"/>
</dbReference>
<keyword evidence="6" id="KW-1185">Reference proteome</keyword>
<dbReference type="RefSeq" id="WP_054673457.1">
    <property type="nucleotide sequence ID" value="NZ_BMOF01000010.1"/>
</dbReference>
<evidence type="ECO:0000313" key="5">
    <source>
        <dbReference type="EMBL" id="GGJ96252.1"/>
    </source>
</evidence>
<sequence length="150" mass="16733">MRIALIAHDRKKDELVNFVLAYRHIFARHTLYATGTTGKRIADEVGLPVHRFRSGPLGGDQQIGALVAENRIDLVLFFRDPLTAQPHEPDIMALMRLCDAYGVPLATNLGTAEILVRSLEQGDFAWRQVVEPGTAPPVEVPQLKREDENP</sequence>
<dbReference type="PROSITE" id="PS01335">
    <property type="entry name" value="METHYLGLYOXAL_SYNTH"/>
    <property type="match status" value="1"/>
</dbReference>
<dbReference type="GO" id="GO:0005829">
    <property type="term" value="C:cytosol"/>
    <property type="evidence" value="ECO:0007669"/>
    <property type="project" value="TreeGrafter"/>
</dbReference>
<dbReference type="HAMAP" id="MF_00549">
    <property type="entry name" value="Methylglyoxal_synth"/>
    <property type="match status" value="1"/>
</dbReference>
<dbReference type="EC" id="4.2.3.3" evidence="2"/>
<proteinExistence type="inferred from homology"/>
<keyword evidence="1 2" id="KW-0456">Lyase</keyword>
<dbReference type="PIRSF" id="PIRSF006614">
    <property type="entry name" value="Methylglyox_syn"/>
    <property type="match status" value="1"/>
</dbReference>
<gene>
    <name evidence="2 5" type="primary">mgsA</name>
    <name evidence="5" type="ORF">GCM10007043_07680</name>
</gene>
<dbReference type="AlphaFoldDB" id="A0A8J3BDF2"/>
<dbReference type="NCBIfam" id="NF003559">
    <property type="entry name" value="PRK05234.1"/>
    <property type="match status" value="1"/>
</dbReference>
<feature type="active site" description="Proton donor/acceptor" evidence="2 3">
    <location>
        <position position="60"/>
    </location>
</feature>
<dbReference type="EMBL" id="BMOF01000010">
    <property type="protein sequence ID" value="GGJ96252.1"/>
    <property type="molecule type" value="Genomic_DNA"/>
</dbReference>
<reference evidence="5" key="1">
    <citation type="journal article" date="2014" name="Int. J. Syst. Evol. Microbiol.">
        <title>Complete genome sequence of Corynebacterium casei LMG S-19264T (=DSM 44701T), isolated from a smear-ripened cheese.</title>
        <authorList>
            <consortium name="US DOE Joint Genome Institute (JGI-PGF)"/>
            <person name="Walter F."/>
            <person name="Albersmeier A."/>
            <person name="Kalinowski J."/>
            <person name="Ruckert C."/>
        </authorList>
    </citation>
    <scope>NUCLEOTIDE SEQUENCE</scope>
    <source>
        <strain evidence="5">JCM 14719</strain>
    </source>
</reference>
<comment type="caution">
    <text evidence="5">The sequence shown here is derived from an EMBL/GenBank/DDBJ whole genome shotgun (WGS) entry which is preliminary data.</text>
</comment>
<dbReference type="Gene3D" id="3.40.50.1380">
    <property type="entry name" value="Methylglyoxal synthase-like domain"/>
    <property type="match status" value="1"/>
</dbReference>
<reference evidence="5" key="2">
    <citation type="submission" date="2020-09" db="EMBL/GenBank/DDBJ databases">
        <authorList>
            <person name="Sun Q."/>
            <person name="Ohkuma M."/>
        </authorList>
    </citation>
    <scope>NUCLEOTIDE SEQUENCE</scope>
    <source>
        <strain evidence="5">JCM 14719</strain>
    </source>
</reference>
<accession>A0A8J3BDF2</accession>
<dbReference type="InterPro" id="IPR018148">
    <property type="entry name" value="Methylglyoxal_synth_AS"/>
</dbReference>
<dbReference type="Pfam" id="PF02142">
    <property type="entry name" value="MGS"/>
    <property type="match status" value="1"/>
</dbReference>
<dbReference type="PROSITE" id="PS51855">
    <property type="entry name" value="MGS"/>
    <property type="match status" value="1"/>
</dbReference>
<dbReference type="GO" id="GO:0008929">
    <property type="term" value="F:methylglyoxal synthase activity"/>
    <property type="evidence" value="ECO:0007669"/>
    <property type="project" value="UniProtKB-UniRule"/>
</dbReference>
<comment type="similarity">
    <text evidence="2">Belongs to the methylglyoxal synthase family.</text>
</comment>
<evidence type="ECO:0000259" key="4">
    <source>
        <dbReference type="PROSITE" id="PS51855"/>
    </source>
</evidence>
<dbReference type="Proteomes" id="UP000637720">
    <property type="component" value="Unassembled WGS sequence"/>
</dbReference>
<feature type="binding site" evidence="2">
    <location>
        <position position="87"/>
    </location>
    <ligand>
        <name>substrate</name>
    </ligand>
</feature>
<comment type="catalytic activity">
    <reaction evidence="2">
        <text>dihydroxyacetone phosphate = methylglyoxal + phosphate</text>
        <dbReference type="Rhea" id="RHEA:17937"/>
        <dbReference type="ChEBI" id="CHEBI:17158"/>
        <dbReference type="ChEBI" id="CHEBI:43474"/>
        <dbReference type="ChEBI" id="CHEBI:57642"/>
        <dbReference type="EC" id="4.2.3.3"/>
    </reaction>
</comment>
<dbReference type="GO" id="GO:0019242">
    <property type="term" value="P:methylglyoxal biosynthetic process"/>
    <property type="evidence" value="ECO:0007669"/>
    <property type="project" value="UniProtKB-UniRule"/>
</dbReference>
<dbReference type="SMART" id="SM00851">
    <property type="entry name" value="MGS"/>
    <property type="match status" value="1"/>
</dbReference>
<evidence type="ECO:0000256" key="3">
    <source>
        <dbReference type="PIRSR" id="PIRSR006614-1"/>
    </source>
</evidence>
<dbReference type="FunFam" id="3.40.50.1380:FF:000006">
    <property type="entry name" value="Methylglyoxal synthase"/>
    <property type="match status" value="1"/>
</dbReference>
<dbReference type="InterPro" id="IPR036914">
    <property type="entry name" value="MGS-like_dom_sf"/>
</dbReference>
<protein>
    <recommendedName>
        <fullName evidence="2">Methylglyoxal synthase</fullName>
        <shortName evidence="2">MGS</shortName>
        <ecNumber evidence="2">4.2.3.3</ecNumber>
    </recommendedName>
</protein>
<dbReference type="InterPro" id="IPR011607">
    <property type="entry name" value="MGS-like_dom"/>
</dbReference>
<dbReference type="SUPFAM" id="SSF52335">
    <property type="entry name" value="Methylglyoxal synthase-like"/>
    <property type="match status" value="1"/>
</dbReference>
<evidence type="ECO:0000256" key="2">
    <source>
        <dbReference type="HAMAP-Rule" id="MF_00549"/>
    </source>
</evidence>
<name>A0A8J3BDF2_9BACI</name>
<feature type="binding site" evidence="2">
    <location>
        <begin position="54"/>
        <end position="55"/>
    </location>
    <ligand>
        <name>substrate</name>
    </ligand>
</feature>
<dbReference type="CDD" id="cd01422">
    <property type="entry name" value="MGS"/>
    <property type="match status" value="1"/>
</dbReference>